<reference evidence="3" key="1">
    <citation type="submission" date="2018-03" db="EMBL/GenBank/DDBJ databases">
        <title>Ecological and genomic features of two cosmopolitan and abundant freshwater picocyanobacteria.</title>
        <authorList>
            <person name="Cabello-Yeves P.J."/>
            <person name="Picazo A."/>
            <person name="Camacho A."/>
            <person name="Callieri C."/>
            <person name="Rosselli R."/>
            <person name="Roda-Garcia J."/>
            <person name="Coutinho F.H."/>
            <person name="Rodriguez-Valera F."/>
        </authorList>
    </citation>
    <scope>NUCLEOTIDE SEQUENCE [LARGE SCALE GENOMIC DNA]</scope>
    <source>
        <strain evidence="3">Tous</strain>
    </source>
</reference>
<organism evidence="2 3">
    <name type="scientific">Synechococcus lacustris str. Tous</name>
    <dbReference type="NCBI Taxonomy" id="1910958"/>
    <lineage>
        <taxon>Bacteria</taxon>
        <taxon>Bacillati</taxon>
        <taxon>Cyanobacteriota</taxon>
        <taxon>Cyanophyceae</taxon>
        <taxon>Synechococcales</taxon>
        <taxon>Synechococcaceae</taxon>
        <taxon>Synechococcus</taxon>
    </lineage>
</organism>
<dbReference type="PROSITE" id="PS51257">
    <property type="entry name" value="PROKAR_LIPOPROTEIN"/>
    <property type="match status" value="1"/>
</dbReference>
<proteinExistence type="predicted"/>
<keyword evidence="1" id="KW-0732">Signal</keyword>
<evidence type="ECO:0000313" key="3">
    <source>
        <dbReference type="Proteomes" id="UP000240206"/>
    </source>
</evidence>
<feature type="chain" id="PRO_5015173681" description="Lipoprotein" evidence="1">
    <location>
        <begin position="21"/>
        <end position="146"/>
    </location>
</feature>
<gene>
    <name evidence="2" type="ORF">C7K08_02325</name>
</gene>
<evidence type="ECO:0000313" key="2">
    <source>
        <dbReference type="EMBL" id="PSI02495.1"/>
    </source>
</evidence>
<evidence type="ECO:0008006" key="4">
    <source>
        <dbReference type="Google" id="ProtNLM"/>
    </source>
</evidence>
<keyword evidence="3" id="KW-1185">Reference proteome</keyword>
<name>A0A2P7EGZ4_9SYNE</name>
<dbReference type="STRING" id="1910958.BTM30_04435"/>
<feature type="signal peptide" evidence="1">
    <location>
        <begin position="1"/>
        <end position="20"/>
    </location>
</feature>
<dbReference type="RefSeq" id="WP_106499041.1">
    <property type="nucleotide sequence ID" value="NZ_PXVC01000005.1"/>
</dbReference>
<comment type="caution">
    <text evidence="2">The sequence shown here is derived from an EMBL/GenBank/DDBJ whole genome shotgun (WGS) entry which is preliminary data.</text>
</comment>
<sequence length="146" mass="15834">MRFALIFASGLMALSLVACQQNPEKAEKKAEVAICENLAAVGDAVENVQALTPTSTVGDAVKAQKSLFTAITNLEKSEDALEKARVRDLRDQLKAFNADVEKVSKQKKLTLEQAAQELRTKAQPLIAARQRALAEVDCIEEPATKP</sequence>
<evidence type="ECO:0000256" key="1">
    <source>
        <dbReference type="SAM" id="SignalP"/>
    </source>
</evidence>
<dbReference type="AlphaFoldDB" id="A0A2P7EGZ4"/>
<accession>A0A2P7EGZ4</accession>
<dbReference type="EMBL" id="PXVC01000005">
    <property type="protein sequence ID" value="PSI02495.1"/>
    <property type="molecule type" value="Genomic_DNA"/>
</dbReference>
<protein>
    <recommendedName>
        <fullName evidence="4">Lipoprotein</fullName>
    </recommendedName>
</protein>
<dbReference type="Proteomes" id="UP000240206">
    <property type="component" value="Unassembled WGS sequence"/>
</dbReference>